<dbReference type="AlphaFoldDB" id="A0A2N5N312"/>
<dbReference type="GO" id="GO:0003700">
    <property type="term" value="F:DNA-binding transcription factor activity"/>
    <property type="evidence" value="ECO:0007669"/>
    <property type="project" value="TreeGrafter"/>
</dbReference>
<dbReference type="PANTHER" id="PTHR30055:SF226">
    <property type="entry name" value="HTH-TYPE TRANSCRIPTIONAL REGULATOR PKSA"/>
    <property type="match status" value="1"/>
</dbReference>
<evidence type="ECO:0000256" key="2">
    <source>
        <dbReference type="PROSITE-ProRule" id="PRU00335"/>
    </source>
</evidence>
<proteinExistence type="predicted"/>
<organism evidence="4 5">
    <name type="scientific">Paenibacillus pasadenensis</name>
    <dbReference type="NCBI Taxonomy" id="217090"/>
    <lineage>
        <taxon>Bacteria</taxon>
        <taxon>Bacillati</taxon>
        <taxon>Bacillota</taxon>
        <taxon>Bacilli</taxon>
        <taxon>Bacillales</taxon>
        <taxon>Paenibacillaceae</taxon>
        <taxon>Paenibacillus</taxon>
    </lineage>
</organism>
<feature type="DNA-binding region" description="H-T-H motif" evidence="2">
    <location>
        <begin position="28"/>
        <end position="47"/>
    </location>
</feature>
<evidence type="ECO:0000256" key="1">
    <source>
        <dbReference type="ARBA" id="ARBA00023125"/>
    </source>
</evidence>
<dbReference type="Proteomes" id="UP000234789">
    <property type="component" value="Unassembled WGS sequence"/>
</dbReference>
<dbReference type="RefSeq" id="WP_101809428.1">
    <property type="nucleotide sequence ID" value="NZ_NFEZ01000004.1"/>
</dbReference>
<evidence type="ECO:0000259" key="3">
    <source>
        <dbReference type="PROSITE" id="PS50977"/>
    </source>
</evidence>
<sequence length="194" mass="22117">METNRSTAEKLLLAAIEVMAEKGYLGASTKEIAAAAGVNEVTLFRHFGCKSNLLEAALDRYHYADIMTELFATRLTGELESDLHLIAQTYQQAMFRNKKLIRIVHKEGASLPIGEHAHTRHREKLRELLRDYFTDQQRRGLIRAEPPDTLALSFMYVNYGCFISRLHSDLGEPDAESREVIRHSVELYARALKL</sequence>
<comment type="caution">
    <text evidence="4">The sequence shown here is derived from an EMBL/GenBank/DDBJ whole genome shotgun (WGS) entry which is preliminary data.</text>
</comment>
<dbReference type="EMBL" id="NFEZ01000004">
    <property type="protein sequence ID" value="PLT44725.1"/>
    <property type="molecule type" value="Genomic_DNA"/>
</dbReference>
<dbReference type="GO" id="GO:0000976">
    <property type="term" value="F:transcription cis-regulatory region binding"/>
    <property type="evidence" value="ECO:0007669"/>
    <property type="project" value="TreeGrafter"/>
</dbReference>
<accession>A0A2N5N312</accession>
<feature type="domain" description="HTH tetR-type" evidence="3">
    <location>
        <begin position="5"/>
        <end position="65"/>
    </location>
</feature>
<evidence type="ECO:0000313" key="5">
    <source>
        <dbReference type="Proteomes" id="UP000234789"/>
    </source>
</evidence>
<name>A0A2N5N312_9BACL</name>
<dbReference type="InterPro" id="IPR001647">
    <property type="entry name" value="HTH_TetR"/>
</dbReference>
<dbReference type="Gene3D" id="1.10.357.10">
    <property type="entry name" value="Tetracycline Repressor, domain 2"/>
    <property type="match status" value="1"/>
</dbReference>
<evidence type="ECO:0000313" key="4">
    <source>
        <dbReference type="EMBL" id="PLT44725.1"/>
    </source>
</evidence>
<keyword evidence="1 2" id="KW-0238">DNA-binding</keyword>
<dbReference type="PRINTS" id="PR00455">
    <property type="entry name" value="HTHTETR"/>
</dbReference>
<dbReference type="SUPFAM" id="SSF48498">
    <property type="entry name" value="Tetracyclin repressor-like, C-terminal domain"/>
    <property type="match status" value="1"/>
</dbReference>
<dbReference type="SUPFAM" id="SSF46689">
    <property type="entry name" value="Homeodomain-like"/>
    <property type="match status" value="1"/>
</dbReference>
<dbReference type="PANTHER" id="PTHR30055">
    <property type="entry name" value="HTH-TYPE TRANSCRIPTIONAL REGULATOR RUTR"/>
    <property type="match status" value="1"/>
</dbReference>
<dbReference type="InterPro" id="IPR050109">
    <property type="entry name" value="HTH-type_TetR-like_transc_reg"/>
</dbReference>
<gene>
    <name evidence="4" type="ORF">B8V81_3156</name>
</gene>
<dbReference type="Pfam" id="PF00440">
    <property type="entry name" value="TetR_N"/>
    <property type="match status" value="1"/>
</dbReference>
<dbReference type="InterPro" id="IPR009057">
    <property type="entry name" value="Homeodomain-like_sf"/>
</dbReference>
<reference evidence="4 5" key="1">
    <citation type="submission" date="2017-05" db="EMBL/GenBank/DDBJ databases">
        <title>Functional genome analysis of Paenibacillus pasadenensis strain R16: insights on endophytic life style and antifungal activity.</title>
        <authorList>
            <person name="Passera A."/>
            <person name="Marcolungo L."/>
            <person name="Casati P."/>
            <person name="Brasca M."/>
            <person name="Quaglino F."/>
            <person name="Delledonne M."/>
        </authorList>
    </citation>
    <scope>NUCLEOTIDE SEQUENCE [LARGE SCALE GENOMIC DNA]</scope>
    <source>
        <strain evidence="4 5">R16</strain>
    </source>
</reference>
<dbReference type="PROSITE" id="PS50977">
    <property type="entry name" value="HTH_TETR_2"/>
    <property type="match status" value="1"/>
</dbReference>
<protein>
    <submittedName>
        <fullName evidence="4">Transcriptional regulator, TetR family</fullName>
    </submittedName>
</protein>
<keyword evidence="5" id="KW-1185">Reference proteome</keyword>
<dbReference type="InterPro" id="IPR036271">
    <property type="entry name" value="Tet_transcr_reg_TetR-rel_C_sf"/>
</dbReference>